<feature type="region of interest" description="Disordered" evidence="1">
    <location>
        <begin position="1"/>
        <end position="59"/>
    </location>
</feature>
<dbReference type="AlphaFoldDB" id="A0A501W0M8"/>
<dbReference type="OrthoDB" id="853974at2"/>
<accession>A0A501W0M8</accession>
<protein>
    <submittedName>
        <fullName evidence="2">Uncharacterized protein</fullName>
    </submittedName>
</protein>
<evidence type="ECO:0000313" key="2">
    <source>
        <dbReference type="EMBL" id="TPE43199.1"/>
    </source>
</evidence>
<reference evidence="2 3" key="1">
    <citation type="submission" date="2019-06" db="EMBL/GenBank/DDBJ databases">
        <title>A novel bacterium of genus Pontibacter, isolated from marine sediment.</title>
        <authorList>
            <person name="Huang H."/>
            <person name="Mo K."/>
            <person name="Hu Y."/>
        </authorList>
    </citation>
    <scope>NUCLEOTIDE SEQUENCE [LARGE SCALE GENOMIC DNA]</scope>
    <source>
        <strain evidence="2 3">HB172049</strain>
    </source>
</reference>
<feature type="compositionally biased region" description="Basic and acidic residues" evidence="1">
    <location>
        <begin position="39"/>
        <end position="59"/>
    </location>
</feature>
<organism evidence="2 3">
    <name type="scientific">Pontibacter mangrovi</name>
    <dbReference type="NCBI Taxonomy" id="2589816"/>
    <lineage>
        <taxon>Bacteria</taxon>
        <taxon>Pseudomonadati</taxon>
        <taxon>Bacteroidota</taxon>
        <taxon>Cytophagia</taxon>
        <taxon>Cytophagales</taxon>
        <taxon>Hymenobacteraceae</taxon>
        <taxon>Pontibacter</taxon>
    </lineage>
</organism>
<feature type="compositionally biased region" description="Basic and acidic residues" evidence="1">
    <location>
        <begin position="16"/>
        <end position="25"/>
    </location>
</feature>
<dbReference type="RefSeq" id="WP_140622145.1">
    <property type="nucleotide sequence ID" value="NZ_VFRQ01000007.1"/>
</dbReference>
<name>A0A501W0M8_9BACT</name>
<evidence type="ECO:0000256" key="1">
    <source>
        <dbReference type="SAM" id="MobiDB-lite"/>
    </source>
</evidence>
<comment type="caution">
    <text evidence="2">The sequence shown here is derived from an EMBL/GenBank/DDBJ whole genome shotgun (WGS) entry which is preliminary data.</text>
</comment>
<dbReference type="Proteomes" id="UP000316727">
    <property type="component" value="Unassembled WGS sequence"/>
</dbReference>
<dbReference type="EMBL" id="VFRQ01000007">
    <property type="protein sequence ID" value="TPE43199.1"/>
    <property type="molecule type" value="Genomic_DNA"/>
</dbReference>
<sequence>MKENSKSRPSGKKHHELKESIEKKGAGQANGYITGGPHPDTRPEQGPDVPPQERTEGIP</sequence>
<keyword evidence="3" id="KW-1185">Reference proteome</keyword>
<proteinExistence type="predicted"/>
<evidence type="ECO:0000313" key="3">
    <source>
        <dbReference type="Proteomes" id="UP000316727"/>
    </source>
</evidence>
<gene>
    <name evidence="2" type="ORF">FJM65_13870</name>
</gene>